<dbReference type="GO" id="GO:0008843">
    <property type="term" value="F:endochitinase activity"/>
    <property type="evidence" value="ECO:0007669"/>
    <property type="project" value="UniProtKB-EC"/>
</dbReference>
<reference evidence="19" key="1">
    <citation type="submission" date="2014-07" db="EMBL/GenBank/DDBJ databases">
        <authorList>
            <person name="Agrawal Y."/>
            <person name="Khatri I."/>
            <person name="Subramanian S."/>
            <person name="Shenoy B.D."/>
        </authorList>
    </citation>
    <scope>NUCLEOTIDE SEQUENCE</scope>
    <source>
        <strain evidence="19">CO18</strain>
    </source>
</reference>
<dbReference type="GO" id="GO:0005576">
    <property type="term" value="C:extracellular region"/>
    <property type="evidence" value="ECO:0007669"/>
    <property type="project" value="UniProtKB-SubCell"/>
</dbReference>
<reference evidence="20 21" key="2">
    <citation type="journal article" date="2020" name="Genome Biol. Evol.">
        <title>A new high-quality draft genome assembly of the Chinese cordyceps Ophiocordyceps sinensis.</title>
        <authorList>
            <person name="Shu R."/>
            <person name="Zhang J."/>
            <person name="Meng Q."/>
            <person name="Zhang H."/>
            <person name="Zhou G."/>
            <person name="Li M."/>
            <person name="Wu P."/>
            <person name="Zhao Y."/>
            <person name="Chen C."/>
            <person name="Qin Q."/>
        </authorList>
    </citation>
    <scope>NUCLEOTIDE SEQUENCE [LARGE SCALE GENOMIC DNA]</scope>
    <source>
        <strain evidence="20 21">IOZ07</strain>
    </source>
</reference>
<dbReference type="Pfam" id="PF00704">
    <property type="entry name" value="Glyco_hydro_18"/>
    <property type="match status" value="1"/>
</dbReference>
<evidence type="ECO:0000256" key="7">
    <source>
        <dbReference type="ARBA" id="ARBA00022622"/>
    </source>
</evidence>
<dbReference type="InterPro" id="IPR050542">
    <property type="entry name" value="Glycosyl_Hydrlase18_Chitinase"/>
</dbReference>
<dbReference type="Proteomes" id="UP000557566">
    <property type="component" value="Unassembled WGS sequence"/>
</dbReference>
<feature type="domain" description="GH18" evidence="18">
    <location>
        <begin position="13"/>
        <end position="315"/>
    </location>
</feature>
<dbReference type="PANTHER" id="PTHR45708:SF47">
    <property type="entry name" value="ENDOCHITINASE A"/>
    <property type="match status" value="1"/>
</dbReference>
<dbReference type="Gene3D" id="3.20.20.80">
    <property type="entry name" value="Glycosidases"/>
    <property type="match status" value="1"/>
</dbReference>
<protein>
    <recommendedName>
        <fullName evidence="4">chitinase</fullName>
        <ecNumber evidence="4">3.2.1.14</ecNumber>
    </recommendedName>
</protein>
<keyword evidence="7" id="KW-0325">Glycoprotein</keyword>
<sequence>MSLALTGAAGAYGALNGYWGQTAGPGLRHYCDSGVQYATLAFVNMSPENDRSGAGYPGINFSSHCWAETFESKSGSSSQLYRNCQSLKNDIPYCQSKGVKVLLSIGGEWTKPAGPKDLSNDYKVTTDANGEYFADFLYHAFGPYRQGYAGPRPFDSLNEHVAVDGFDFDIETGLDNGPYVAMINRFRALDGNMLVTGAPECPTDAANFKMQGMIQKAAFDALFIQFYNNPRCNAASKDGFNLDEWVKVVANSDKSQNAKLFVGLAASTAAGHGYIGPKEVKDLICKYKGTKNWGGISLWDLNNAAANVIDGIGFHQHVQDALRHGCDPVASSISATSASTSAQPPTLSTATTSTSAATGGSVTGKTQESTSLRWSNATMTSAPSVPMTTSTVYTTVLRTLTHCPPEVVNCPGTGHVVTDTIPLYTTVCPVAPTQPTATQTSVALTTSTVYTTKIHTITSCAPGVVDCHQGKVTTETVSLYTTVCPVAPTAYPEKPVSTELSVPAKMPTETVRPRVTSTFYATKVHTMTACPPDVTHCPNGKVVTQVMSWVSTASSETPAFPAASTPERLLKPSPVKPKPVHVDTECSGPGCPAGPRVPKVPGNGCPGVNCTSVSTGRLAPSAFRPTAALVRPSAAPAEPVAAGASSLIISLTGLVAVVAAQLLAL</sequence>
<evidence type="ECO:0000256" key="2">
    <source>
        <dbReference type="ARBA" id="ARBA00004609"/>
    </source>
</evidence>
<dbReference type="SUPFAM" id="SSF51445">
    <property type="entry name" value="(Trans)glycosidases"/>
    <property type="match status" value="1"/>
</dbReference>
<evidence type="ECO:0000256" key="10">
    <source>
        <dbReference type="ARBA" id="ARBA00023026"/>
    </source>
</evidence>
<evidence type="ECO:0000256" key="6">
    <source>
        <dbReference type="ARBA" id="ARBA00022525"/>
    </source>
</evidence>
<keyword evidence="6" id="KW-0964">Secreted</keyword>
<dbReference type="EMBL" id="KM220963">
    <property type="protein sequence ID" value="AIT18862.1"/>
    <property type="molecule type" value="mRNA"/>
</dbReference>
<proteinExistence type="evidence at transcript level"/>
<name>A0A097F8K3_9HYPO</name>
<keyword evidence="8 16" id="KW-0378">Hydrolase</keyword>
<dbReference type="GO" id="GO:0000272">
    <property type="term" value="P:polysaccharide catabolic process"/>
    <property type="evidence" value="ECO:0007669"/>
    <property type="project" value="UniProtKB-KW"/>
</dbReference>
<keyword evidence="10" id="KW-0843">Virulence</keyword>
<dbReference type="PROSITE" id="PS51910">
    <property type="entry name" value="GH18_2"/>
    <property type="match status" value="1"/>
</dbReference>
<dbReference type="GO" id="GO:0005886">
    <property type="term" value="C:plasma membrane"/>
    <property type="evidence" value="ECO:0007669"/>
    <property type="project" value="UniProtKB-SubCell"/>
</dbReference>
<keyword evidence="15" id="KW-0624">Polysaccharide degradation</keyword>
<dbReference type="AlphaFoldDB" id="A0A097F8K3"/>
<evidence type="ECO:0000256" key="15">
    <source>
        <dbReference type="ARBA" id="ARBA00023326"/>
    </source>
</evidence>
<evidence type="ECO:0000256" key="1">
    <source>
        <dbReference type="ARBA" id="ARBA00000822"/>
    </source>
</evidence>
<feature type="region of interest" description="Disordered" evidence="17">
    <location>
        <begin position="336"/>
        <end position="371"/>
    </location>
</feature>
<keyword evidence="14 16" id="KW-0326">Glycosidase</keyword>
<dbReference type="EMBL" id="JAAVMX010000003">
    <property type="protein sequence ID" value="KAF4509915.1"/>
    <property type="molecule type" value="Genomic_DNA"/>
</dbReference>
<dbReference type="InterPro" id="IPR001579">
    <property type="entry name" value="Glyco_hydro_18_chit_AS"/>
</dbReference>
<evidence type="ECO:0000256" key="3">
    <source>
        <dbReference type="ARBA" id="ARBA00004613"/>
    </source>
</evidence>
<evidence type="ECO:0000256" key="9">
    <source>
        <dbReference type="ARBA" id="ARBA00023024"/>
    </source>
</evidence>
<comment type="subcellular location">
    <subcellularLocation>
        <location evidence="2">Cell membrane</location>
        <topology evidence="2">Lipid-anchor</topology>
        <topology evidence="2">GPI-anchor</topology>
    </subcellularLocation>
    <subcellularLocation>
        <location evidence="3">Secreted</location>
    </subcellularLocation>
</comment>
<evidence type="ECO:0000256" key="14">
    <source>
        <dbReference type="ARBA" id="ARBA00023295"/>
    </source>
</evidence>
<keyword evidence="13" id="KW-0449">Lipoprotein</keyword>
<feature type="compositionally biased region" description="Low complexity" evidence="17">
    <location>
        <begin position="336"/>
        <end position="366"/>
    </location>
</feature>
<evidence type="ECO:0000259" key="18">
    <source>
        <dbReference type="PROSITE" id="PS51910"/>
    </source>
</evidence>
<gene>
    <name evidence="19" type="primary">Chi-9</name>
    <name evidence="20" type="ORF">G6O67_001850</name>
</gene>
<keyword evidence="9" id="KW-0146">Chitin degradation</keyword>
<evidence type="ECO:0000313" key="19">
    <source>
        <dbReference type="EMBL" id="AIT18862.1"/>
    </source>
</evidence>
<keyword evidence="5" id="KW-1003">Cell membrane</keyword>
<keyword evidence="12" id="KW-0119">Carbohydrate metabolism</keyword>
<evidence type="ECO:0000256" key="16">
    <source>
        <dbReference type="RuleBase" id="RU000489"/>
    </source>
</evidence>
<keyword evidence="7" id="KW-0336">GPI-anchor</keyword>
<evidence type="ECO:0000313" key="20">
    <source>
        <dbReference type="EMBL" id="KAF4509915.1"/>
    </source>
</evidence>
<keyword evidence="11" id="KW-0472">Membrane</keyword>
<feature type="region of interest" description="Disordered" evidence="17">
    <location>
        <begin position="557"/>
        <end position="581"/>
    </location>
</feature>
<evidence type="ECO:0000256" key="11">
    <source>
        <dbReference type="ARBA" id="ARBA00023136"/>
    </source>
</evidence>
<accession>A0A097F8K3</accession>
<comment type="catalytic activity">
    <reaction evidence="1">
        <text>Random endo-hydrolysis of N-acetyl-beta-D-glucosaminide (1-&gt;4)-beta-linkages in chitin and chitodextrins.</text>
        <dbReference type="EC" id="3.2.1.14"/>
    </reaction>
</comment>
<evidence type="ECO:0000256" key="4">
    <source>
        <dbReference type="ARBA" id="ARBA00012729"/>
    </source>
</evidence>
<dbReference type="GO" id="GO:0098552">
    <property type="term" value="C:side of membrane"/>
    <property type="evidence" value="ECO:0007669"/>
    <property type="project" value="UniProtKB-KW"/>
</dbReference>
<evidence type="ECO:0000313" key="21">
    <source>
        <dbReference type="Proteomes" id="UP000557566"/>
    </source>
</evidence>
<dbReference type="GO" id="GO:0006032">
    <property type="term" value="P:chitin catabolic process"/>
    <property type="evidence" value="ECO:0007669"/>
    <property type="project" value="UniProtKB-KW"/>
</dbReference>
<keyword evidence="21" id="KW-1185">Reference proteome</keyword>
<dbReference type="PROSITE" id="PS01095">
    <property type="entry name" value="GH18_1"/>
    <property type="match status" value="1"/>
</dbReference>
<evidence type="ECO:0000256" key="5">
    <source>
        <dbReference type="ARBA" id="ARBA00022475"/>
    </source>
</evidence>
<organism evidence="19">
    <name type="scientific">Ophiocordyceps sinensis</name>
    <dbReference type="NCBI Taxonomy" id="72228"/>
    <lineage>
        <taxon>Eukaryota</taxon>
        <taxon>Fungi</taxon>
        <taxon>Dikarya</taxon>
        <taxon>Ascomycota</taxon>
        <taxon>Pezizomycotina</taxon>
        <taxon>Sordariomycetes</taxon>
        <taxon>Hypocreomycetidae</taxon>
        <taxon>Hypocreales</taxon>
        <taxon>Ophiocordycipitaceae</taxon>
        <taxon>Ophiocordyceps</taxon>
    </lineage>
</organism>
<evidence type="ECO:0000256" key="17">
    <source>
        <dbReference type="SAM" id="MobiDB-lite"/>
    </source>
</evidence>
<dbReference type="InterPro" id="IPR017853">
    <property type="entry name" value="GH"/>
</dbReference>
<dbReference type="PANTHER" id="PTHR45708">
    <property type="entry name" value="ENDOCHITINASE"/>
    <property type="match status" value="1"/>
</dbReference>
<dbReference type="InterPro" id="IPR001223">
    <property type="entry name" value="Glyco_hydro18_cat"/>
</dbReference>
<dbReference type="OrthoDB" id="6020543at2759"/>
<evidence type="ECO:0000256" key="12">
    <source>
        <dbReference type="ARBA" id="ARBA00023277"/>
    </source>
</evidence>
<evidence type="ECO:0000256" key="8">
    <source>
        <dbReference type="ARBA" id="ARBA00022801"/>
    </source>
</evidence>
<evidence type="ECO:0000256" key="13">
    <source>
        <dbReference type="ARBA" id="ARBA00023288"/>
    </source>
</evidence>
<dbReference type="EC" id="3.2.1.14" evidence="4"/>